<dbReference type="PANTHER" id="PTHR31561">
    <property type="entry name" value="3-KETOACYL-COA SYNTHASE"/>
    <property type="match status" value="1"/>
</dbReference>
<keyword evidence="3 4" id="KW-0012">Acyltransferase</keyword>
<evidence type="ECO:0000313" key="9">
    <source>
        <dbReference type="Proteomes" id="UP000244336"/>
    </source>
</evidence>
<sequence>MMSSSPIHKRLKTVYTKTIDNFLLIVSMSLAIAATIVMATSNPNDLIDRIQALNHSYCYISLVGLFLATAVTAYVLQRPRAVYLTDYACFRAPHNYRVPSASFAEHARQESHLSERSIRFLTRLLERSGLGEETSLAPISCYLEAHKHHTLEDAREEAELVVFSAVDDLLARTGVDPAAIDVVVVNCSGFCPTPSMADMVASRYKMRSDIRSIHLSGMGCSAGLVSIELAKNLLQAMPHGARALVVSTETLTPLYYRGNERAMLLPLCLFRMGGAAALLSTSPAKARFGLKHVVRTLIAGDDRSYRCIYQEEDGKGNTGVNLSTDLIDVAANTLKTNITTVAPLILPVSEKLLFALSLASGKLFKMRKKVSMPNLLTGFEHICVHAGGRAVIDGIQRSLRLSDEHVEASRMTLHRFGNTSSSSLWYELAYMEAKRRMRKGDRVWMIGFGSGFKCNSAVWKCIVPASSGDGPWVGCIHRYPVHIP</sequence>
<keyword evidence="5" id="KW-0812">Transmembrane</keyword>
<name>A0A2T7E1G7_9POAL</name>
<dbReference type="InterPro" id="IPR012392">
    <property type="entry name" value="3-ktacl-CoA_syn"/>
</dbReference>
<gene>
    <name evidence="8" type="ORF">GQ55_4G293400</name>
</gene>
<dbReference type="EMBL" id="CM009752">
    <property type="protein sequence ID" value="PUZ61648.1"/>
    <property type="molecule type" value="Genomic_DNA"/>
</dbReference>
<evidence type="ECO:0000259" key="7">
    <source>
        <dbReference type="Pfam" id="PF08541"/>
    </source>
</evidence>
<feature type="domain" description="Beta-ketoacyl-[acyl-carrier-protein] synthase III C-terminal" evidence="7">
    <location>
        <begin position="381"/>
        <end position="460"/>
    </location>
</feature>
<dbReference type="CDD" id="cd00831">
    <property type="entry name" value="CHS_like"/>
    <property type="match status" value="1"/>
</dbReference>
<dbReference type="GO" id="GO:0006633">
    <property type="term" value="P:fatty acid biosynthetic process"/>
    <property type="evidence" value="ECO:0007669"/>
    <property type="project" value="UniProtKB-UniPathway"/>
</dbReference>
<feature type="transmembrane region" description="Helical" evidence="5">
    <location>
        <begin position="21"/>
        <end position="39"/>
    </location>
</feature>
<dbReference type="Pfam" id="PF08392">
    <property type="entry name" value="FAE1_CUT1_RppA"/>
    <property type="match status" value="1"/>
</dbReference>
<keyword evidence="9" id="KW-1185">Reference proteome</keyword>
<dbReference type="OrthoDB" id="329835at2759"/>
<reference evidence="8 9" key="1">
    <citation type="submission" date="2018-04" db="EMBL/GenBank/DDBJ databases">
        <title>WGS assembly of Panicum hallii var. hallii HAL2.</title>
        <authorList>
            <person name="Lovell J."/>
            <person name="Jenkins J."/>
            <person name="Lowry D."/>
            <person name="Mamidi S."/>
            <person name="Sreedasyam A."/>
            <person name="Weng X."/>
            <person name="Barry K."/>
            <person name="Bonette J."/>
            <person name="Campitelli B."/>
            <person name="Daum C."/>
            <person name="Gordon S."/>
            <person name="Gould B."/>
            <person name="Lipzen A."/>
            <person name="MacQueen A."/>
            <person name="Palacio-Mejia J."/>
            <person name="Plott C."/>
            <person name="Shakirov E."/>
            <person name="Shu S."/>
            <person name="Yoshinaga Y."/>
            <person name="Zane M."/>
            <person name="Rokhsar D."/>
            <person name="Grimwood J."/>
            <person name="Schmutz J."/>
            <person name="Juenger T."/>
        </authorList>
    </citation>
    <scope>NUCLEOTIDE SEQUENCE [LARGE SCALE GENOMIC DNA]</scope>
    <source>
        <strain evidence="9">cv. HAL2</strain>
    </source>
</reference>
<feature type="domain" description="FAE" evidence="6">
    <location>
        <begin position="75"/>
        <end position="362"/>
    </location>
</feature>
<dbReference type="GO" id="GO:0016747">
    <property type="term" value="F:acyltransferase activity, transferring groups other than amino-acyl groups"/>
    <property type="evidence" value="ECO:0007669"/>
    <property type="project" value="InterPro"/>
</dbReference>
<evidence type="ECO:0000256" key="4">
    <source>
        <dbReference type="PIRNR" id="PIRNR036417"/>
    </source>
</evidence>
<evidence type="ECO:0000256" key="3">
    <source>
        <dbReference type="ARBA" id="ARBA00023315"/>
    </source>
</evidence>
<dbReference type="STRING" id="1504633.A0A2T7E1G7"/>
<accession>A0A2T7E1G7</accession>
<keyword evidence="5" id="KW-0472">Membrane</keyword>
<comment type="pathway">
    <text evidence="4">Lipid metabolism; fatty acid biosynthesis.</text>
</comment>
<organism evidence="8 9">
    <name type="scientific">Panicum hallii var. hallii</name>
    <dbReference type="NCBI Taxonomy" id="1504633"/>
    <lineage>
        <taxon>Eukaryota</taxon>
        <taxon>Viridiplantae</taxon>
        <taxon>Streptophyta</taxon>
        <taxon>Embryophyta</taxon>
        <taxon>Tracheophyta</taxon>
        <taxon>Spermatophyta</taxon>
        <taxon>Magnoliopsida</taxon>
        <taxon>Liliopsida</taxon>
        <taxon>Poales</taxon>
        <taxon>Poaceae</taxon>
        <taxon>PACMAD clade</taxon>
        <taxon>Panicoideae</taxon>
        <taxon>Panicodae</taxon>
        <taxon>Paniceae</taxon>
        <taxon>Panicinae</taxon>
        <taxon>Panicum</taxon>
        <taxon>Panicum sect. Panicum</taxon>
    </lineage>
</organism>
<keyword evidence="5" id="KW-1133">Transmembrane helix</keyword>
<dbReference type="InterPro" id="IPR016039">
    <property type="entry name" value="Thiolase-like"/>
</dbReference>
<dbReference type="Gramene" id="PUZ61648">
    <property type="protein sequence ID" value="PUZ61648"/>
    <property type="gene ID" value="GQ55_4G293400"/>
</dbReference>
<evidence type="ECO:0000259" key="6">
    <source>
        <dbReference type="Pfam" id="PF08392"/>
    </source>
</evidence>
<dbReference type="SUPFAM" id="SSF53901">
    <property type="entry name" value="Thiolase-like"/>
    <property type="match status" value="2"/>
</dbReference>
<dbReference type="InterPro" id="IPR013747">
    <property type="entry name" value="ACP_syn_III_C"/>
</dbReference>
<dbReference type="Proteomes" id="UP000244336">
    <property type="component" value="Chromosome 4"/>
</dbReference>
<protein>
    <recommendedName>
        <fullName evidence="4">3-ketoacyl-CoA synthase</fullName>
        <ecNumber evidence="4">2.3.1.-</ecNumber>
    </recommendedName>
</protein>
<evidence type="ECO:0000256" key="1">
    <source>
        <dbReference type="ARBA" id="ARBA00005531"/>
    </source>
</evidence>
<dbReference type="PIRSF" id="PIRSF036417">
    <property type="entry name" value="3-ktacl-CoA_syn"/>
    <property type="match status" value="1"/>
</dbReference>
<feature type="transmembrane region" description="Helical" evidence="5">
    <location>
        <begin position="59"/>
        <end position="76"/>
    </location>
</feature>
<comment type="similarity">
    <text evidence="1 4">Belongs to the thiolase-like superfamily. Chalcone/stilbene synthases family.</text>
</comment>
<dbReference type="EC" id="2.3.1.-" evidence="4"/>
<dbReference type="Gene3D" id="3.40.47.10">
    <property type="match status" value="1"/>
</dbReference>
<dbReference type="Pfam" id="PF08541">
    <property type="entry name" value="ACP_syn_III_C"/>
    <property type="match status" value="1"/>
</dbReference>
<dbReference type="AlphaFoldDB" id="A0A2T7E1G7"/>
<keyword evidence="2 4" id="KW-0808">Transferase</keyword>
<dbReference type="InterPro" id="IPR013601">
    <property type="entry name" value="FAE1_typ3_polyketide_synth"/>
</dbReference>
<evidence type="ECO:0000256" key="5">
    <source>
        <dbReference type="SAM" id="Phobius"/>
    </source>
</evidence>
<evidence type="ECO:0000256" key="2">
    <source>
        <dbReference type="ARBA" id="ARBA00022679"/>
    </source>
</evidence>
<proteinExistence type="inferred from homology"/>
<dbReference type="GO" id="GO:0016020">
    <property type="term" value="C:membrane"/>
    <property type="evidence" value="ECO:0007669"/>
    <property type="project" value="InterPro"/>
</dbReference>
<dbReference type="UniPathway" id="UPA00094"/>
<evidence type="ECO:0000313" key="8">
    <source>
        <dbReference type="EMBL" id="PUZ61648.1"/>
    </source>
</evidence>